<dbReference type="EMBL" id="DSVL01000327">
    <property type="protein sequence ID" value="HFH29963.1"/>
    <property type="molecule type" value="Genomic_DNA"/>
</dbReference>
<dbReference type="AlphaFoldDB" id="A0A7C3IEV6"/>
<dbReference type="GO" id="GO:0005886">
    <property type="term" value="C:plasma membrane"/>
    <property type="evidence" value="ECO:0007669"/>
    <property type="project" value="UniProtKB-SubCell"/>
</dbReference>
<protein>
    <submittedName>
        <fullName evidence="9">Hemolysin III family protein</fullName>
    </submittedName>
</protein>
<comment type="subcellular location">
    <subcellularLocation>
        <location evidence="1">Cell membrane</location>
        <topology evidence="1">Multi-pass membrane protein</topology>
    </subcellularLocation>
</comment>
<gene>
    <name evidence="9" type="ORF">ENS59_10710</name>
</gene>
<evidence type="ECO:0000256" key="7">
    <source>
        <dbReference type="PIRSR" id="PIRSR604254-1"/>
    </source>
</evidence>
<keyword evidence="7" id="KW-0862">Zinc</keyword>
<keyword evidence="4 8" id="KW-0812">Transmembrane</keyword>
<feature type="transmembrane region" description="Helical" evidence="8">
    <location>
        <begin position="207"/>
        <end position="227"/>
    </location>
</feature>
<evidence type="ECO:0000256" key="6">
    <source>
        <dbReference type="ARBA" id="ARBA00023136"/>
    </source>
</evidence>
<dbReference type="Pfam" id="PF03006">
    <property type="entry name" value="HlyIII"/>
    <property type="match status" value="1"/>
</dbReference>
<evidence type="ECO:0000256" key="2">
    <source>
        <dbReference type="ARBA" id="ARBA00008488"/>
    </source>
</evidence>
<dbReference type="NCBIfam" id="TIGR01065">
    <property type="entry name" value="hlyIII"/>
    <property type="match status" value="1"/>
</dbReference>
<dbReference type="GO" id="GO:0046872">
    <property type="term" value="F:metal ion binding"/>
    <property type="evidence" value="ECO:0007669"/>
    <property type="project" value="UniProtKB-KW"/>
</dbReference>
<proteinExistence type="inferred from homology"/>
<dbReference type="PANTHER" id="PTHR20855:SF3">
    <property type="entry name" value="LD03007P"/>
    <property type="match status" value="1"/>
</dbReference>
<feature type="binding site" evidence="7">
    <location>
        <position position="206"/>
    </location>
    <ligand>
        <name>Zn(2+)</name>
        <dbReference type="ChEBI" id="CHEBI:29105"/>
    </ligand>
</feature>
<feature type="binding site" evidence="7">
    <location>
        <position position="84"/>
    </location>
    <ligand>
        <name>Zn(2+)</name>
        <dbReference type="ChEBI" id="CHEBI:29105"/>
    </ligand>
</feature>
<sequence>MSKKPLTQNRKFPEPLPFQTPGEEIANSILHGIGVLLSIAGLVLLVLRANGHLGGRGGGSLAITTFAIYTATLIIMFLASTLYHAIQHEGAKRVFRVLDHGSIYLLIAGTYTPFSLVLIRGFWGWFLFGFEWALAITGIVLHAVGNKKLKKIEVFLYILMGWAVVFQWPQVLAHISPKSLFWLIAGGLSYTAGVYWYAQKVKRGTHVTWHVFVLAGAICHWWAIWFIS</sequence>
<organism evidence="9">
    <name type="scientific">Gracilinema caldarium</name>
    <dbReference type="NCBI Taxonomy" id="215591"/>
    <lineage>
        <taxon>Bacteria</taxon>
        <taxon>Pseudomonadati</taxon>
        <taxon>Spirochaetota</taxon>
        <taxon>Spirochaetia</taxon>
        <taxon>Spirochaetales</taxon>
        <taxon>Breznakiellaceae</taxon>
        <taxon>Gracilinema</taxon>
    </lineage>
</organism>
<feature type="binding site" evidence="7">
    <location>
        <position position="210"/>
    </location>
    <ligand>
        <name>Zn(2+)</name>
        <dbReference type="ChEBI" id="CHEBI:29105"/>
    </ligand>
</feature>
<keyword evidence="5 8" id="KW-1133">Transmembrane helix</keyword>
<evidence type="ECO:0000313" key="9">
    <source>
        <dbReference type="EMBL" id="HFH29963.1"/>
    </source>
</evidence>
<accession>A0A7C3IEV6</accession>
<feature type="transmembrane region" description="Helical" evidence="8">
    <location>
        <begin position="97"/>
        <end position="116"/>
    </location>
</feature>
<feature type="transmembrane region" description="Helical" evidence="8">
    <location>
        <begin position="154"/>
        <end position="173"/>
    </location>
</feature>
<feature type="transmembrane region" description="Helical" evidence="8">
    <location>
        <begin position="61"/>
        <end position="85"/>
    </location>
</feature>
<comment type="caution">
    <text evidence="9">The sequence shown here is derived from an EMBL/GenBank/DDBJ whole genome shotgun (WGS) entry which is preliminary data.</text>
</comment>
<keyword evidence="3" id="KW-1003">Cell membrane</keyword>
<dbReference type="GO" id="GO:0140911">
    <property type="term" value="F:pore-forming activity"/>
    <property type="evidence" value="ECO:0007669"/>
    <property type="project" value="InterPro"/>
</dbReference>
<evidence type="ECO:0000256" key="3">
    <source>
        <dbReference type="ARBA" id="ARBA00022475"/>
    </source>
</evidence>
<feature type="transmembrane region" description="Helical" evidence="8">
    <location>
        <begin position="179"/>
        <end position="198"/>
    </location>
</feature>
<feature type="transmembrane region" description="Helical" evidence="8">
    <location>
        <begin position="29"/>
        <end position="49"/>
    </location>
</feature>
<evidence type="ECO:0000256" key="8">
    <source>
        <dbReference type="SAM" id="Phobius"/>
    </source>
</evidence>
<feature type="transmembrane region" description="Helical" evidence="8">
    <location>
        <begin position="122"/>
        <end position="142"/>
    </location>
</feature>
<evidence type="ECO:0000256" key="4">
    <source>
        <dbReference type="ARBA" id="ARBA00022692"/>
    </source>
</evidence>
<keyword evidence="6 8" id="KW-0472">Membrane</keyword>
<dbReference type="InterPro" id="IPR004254">
    <property type="entry name" value="AdipoR/HlyIII-related"/>
</dbReference>
<dbReference type="PANTHER" id="PTHR20855">
    <property type="entry name" value="ADIPOR/PROGESTIN RECEPTOR-RELATED"/>
    <property type="match status" value="1"/>
</dbReference>
<keyword evidence="7" id="KW-0479">Metal-binding</keyword>
<evidence type="ECO:0000256" key="5">
    <source>
        <dbReference type="ARBA" id="ARBA00022989"/>
    </source>
</evidence>
<reference evidence="9" key="1">
    <citation type="journal article" date="2020" name="mSystems">
        <title>Genome- and Community-Level Interaction Insights into Carbon Utilization and Element Cycling Functions of Hydrothermarchaeota in Hydrothermal Sediment.</title>
        <authorList>
            <person name="Zhou Z."/>
            <person name="Liu Y."/>
            <person name="Xu W."/>
            <person name="Pan J."/>
            <person name="Luo Z.H."/>
            <person name="Li M."/>
        </authorList>
    </citation>
    <scope>NUCLEOTIDE SEQUENCE [LARGE SCALE GENOMIC DNA]</scope>
    <source>
        <strain evidence="9">SpSt-503</strain>
    </source>
</reference>
<evidence type="ECO:0000256" key="1">
    <source>
        <dbReference type="ARBA" id="ARBA00004651"/>
    </source>
</evidence>
<comment type="similarity">
    <text evidence="2">Belongs to the UPF0073 (Hly-III) family.</text>
</comment>
<dbReference type="InterPro" id="IPR005744">
    <property type="entry name" value="Hy-lIII"/>
</dbReference>
<name>A0A7C3IEV6_9SPIR</name>